<dbReference type="GO" id="GO:0016491">
    <property type="term" value="F:oxidoreductase activity"/>
    <property type="evidence" value="ECO:0007669"/>
    <property type="project" value="UniProtKB-KW"/>
</dbReference>
<keyword evidence="7" id="KW-1185">Reference proteome</keyword>
<proteinExistence type="inferred from homology"/>
<dbReference type="KEGG" id="mspg:F6B93_12520"/>
<evidence type="ECO:0000313" key="7">
    <source>
        <dbReference type="Proteomes" id="UP000682202"/>
    </source>
</evidence>
<dbReference type="SUPFAM" id="SSF51905">
    <property type="entry name" value="FAD/NAD(P)-binding domain"/>
    <property type="match status" value="1"/>
</dbReference>
<dbReference type="InterPro" id="IPR050703">
    <property type="entry name" value="Flavin_MAO"/>
</dbReference>
<protein>
    <submittedName>
        <fullName evidence="6">FAD-dependent oxidoreductase</fullName>
    </submittedName>
</protein>
<dbReference type="PANTHER" id="PTHR43563">
    <property type="entry name" value="AMINE OXIDASE"/>
    <property type="match status" value="1"/>
</dbReference>
<evidence type="ECO:0000256" key="3">
    <source>
        <dbReference type="ARBA" id="ARBA00023002"/>
    </source>
</evidence>
<evidence type="ECO:0000256" key="2">
    <source>
        <dbReference type="ARBA" id="ARBA00005995"/>
    </source>
</evidence>
<feature type="binding site" evidence="4">
    <location>
        <position position="71"/>
    </location>
    <ligand>
        <name>FAD</name>
        <dbReference type="ChEBI" id="CHEBI:57692"/>
    </ligand>
</feature>
<comment type="cofactor">
    <cofactor evidence="1">
        <name>FAD</name>
        <dbReference type="ChEBI" id="CHEBI:57692"/>
    </cofactor>
</comment>
<feature type="domain" description="Amine oxidase" evidence="5">
    <location>
        <begin position="70"/>
        <end position="499"/>
    </location>
</feature>
<evidence type="ECO:0000259" key="5">
    <source>
        <dbReference type="Pfam" id="PF01593"/>
    </source>
</evidence>
<dbReference type="InterPro" id="IPR001613">
    <property type="entry name" value="Flavin_amine_oxidase"/>
</dbReference>
<dbReference type="Pfam" id="PF01593">
    <property type="entry name" value="Amino_oxidase"/>
    <property type="match status" value="1"/>
</dbReference>
<evidence type="ECO:0000256" key="4">
    <source>
        <dbReference type="PIRSR" id="PIRSR601613-1"/>
    </source>
</evidence>
<dbReference type="EMBL" id="CP046600">
    <property type="protein sequence ID" value="QUR67817.1"/>
    <property type="molecule type" value="Genomic_DNA"/>
</dbReference>
<dbReference type="SUPFAM" id="SSF54373">
    <property type="entry name" value="FAD-linked reductases, C-terminal domain"/>
    <property type="match status" value="1"/>
</dbReference>
<gene>
    <name evidence="6" type="ORF">F6B93_12520</name>
</gene>
<name>A0A975JY27_9MYCO</name>
<dbReference type="Gene3D" id="3.50.50.60">
    <property type="entry name" value="FAD/NAD(P)-binding domain"/>
    <property type="match status" value="1"/>
</dbReference>
<organism evidence="6 7">
    <name type="scientific">Mycobacterium spongiae</name>
    <dbReference type="NCBI Taxonomy" id="886343"/>
    <lineage>
        <taxon>Bacteria</taxon>
        <taxon>Bacillati</taxon>
        <taxon>Actinomycetota</taxon>
        <taxon>Actinomycetes</taxon>
        <taxon>Mycobacteriales</taxon>
        <taxon>Mycobacteriaceae</taxon>
        <taxon>Mycobacterium</taxon>
    </lineage>
</organism>
<feature type="binding site" evidence="4">
    <location>
        <position position="476"/>
    </location>
    <ligand>
        <name>FAD</name>
        <dbReference type="ChEBI" id="CHEBI:57692"/>
    </ligand>
</feature>
<sequence length="509" mass="53826">MSTLVWPSTFARTQASARVLIPRFEPSRVGRDWRACNFGCTLDLVGESSLEVVVVESARTAEVIVVGAGLSGLCAARELVRQGKDTLVVEARDRVGGRMVRKSVTSGGWIDLGGQWIGPTHNGIRDLAESLGVTRFDSYTAGDTVLCYNGALSLIADEFPPVGPVAGVSSAEVEEAIRVWQQFLALAATVDVERPWLTPDAQALDAQTVASWLAGVTTSPFARFFAECWVLAEFGGDPGAASMLATVAGYAAGPDEEEPELWLLHGGAGQIPELLADELGGRVLLGQPVFRIAQDTDGVTVTTGDSTYRARFVIVAIPVHLAGAIDYSPPLPAGRIQLTQRAPMGSVIKYTAVYPTAWWRNHGLSGIVVSERTVVAVADSSTPDGVPGVLTGFVSGPAAVGLLEESEDSRRRGVLSDLVAYFGDEAGRPEQFIEMNWPGEKWTGGAYNAVLAPNTLTSFGPAIARPVGRIHWAGTEASPRWPGFFEGAVRAGYAAAHAIASRSAVTSGH</sequence>
<comment type="similarity">
    <text evidence="2">Belongs to the flavin monoamine oxidase family.</text>
</comment>
<dbReference type="Gene3D" id="1.10.405.10">
    <property type="entry name" value="Guanine Nucleotide Dissociation Inhibitor, domain 1"/>
    <property type="match status" value="1"/>
</dbReference>
<dbReference type="AlphaFoldDB" id="A0A975JY27"/>
<feature type="binding site" evidence="4">
    <location>
        <begin position="90"/>
        <end position="91"/>
    </location>
    <ligand>
        <name>FAD</name>
        <dbReference type="ChEBI" id="CHEBI:57692"/>
    </ligand>
</feature>
<dbReference type="PANTHER" id="PTHR43563:SF1">
    <property type="entry name" value="AMINE OXIDASE [FLAVIN-CONTAINING] B"/>
    <property type="match status" value="1"/>
</dbReference>
<evidence type="ECO:0000256" key="1">
    <source>
        <dbReference type="ARBA" id="ARBA00001974"/>
    </source>
</evidence>
<feature type="binding site" evidence="4">
    <location>
        <position position="393"/>
    </location>
    <ligand>
        <name>substrate</name>
    </ligand>
</feature>
<evidence type="ECO:0000313" key="6">
    <source>
        <dbReference type="EMBL" id="QUR67817.1"/>
    </source>
</evidence>
<keyword evidence="3" id="KW-0560">Oxidoreductase</keyword>
<dbReference type="PRINTS" id="PR00757">
    <property type="entry name" value="AMINEOXDASEF"/>
</dbReference>
<dbReference type="Proteomes" id="UP000682202">
    <property type="component" value="Chromosome"/>
</dbReference>
<accession>A0A975JY27</accession>
<reference evidence="6" key="1">
    <citation type="submission" date="2019-12" db="EMBL/GenBank/DDBJ databases">
        <title>Mycobacterium spongiae sp. nov.</title>
        <authorList>
            <person name="Stinear T."/>
        </authorList>
    </citation>
    <scope>NUCLEOTIDE SEQUENCE</scope>
    <source>
        <strain evidence="6">FSD4b-SM</strain>
    </source>
</reference>
<dbReference type="InterPro" id="IPR036188">
    <property type="entry name" value="FAD/NAD-bd_sf"/>
</dbReference>
<dbReference type="Gene3D" id="3.90.660.10">
    <property type="match status" value="1"/>
</dbReference>
<dbReference type="InterPro" id="IPR002937">
    <property type="entry name" value="Amino_oxidase"/>
</dbReference>
<feature type="binding site" evidence="4">
    <location>
        <position position="289"/>
    </location>
    <ligand>
        <name>FAD</name>
        <dbReference type="ChEBI" id="CHEBI:57692"/>
    </ligand>
</feature>